<proteinExistence type="predicted"/>
<dbReference type="AlphaFoldDB" id="Q109W3"/>
<reference evidence="1" key="3">
    <citation type="submission" date="2006-07" db="EMBL/GenBank/DDBJ databases">
        <authorList>
            <person name="Buell R."/>
        </authorList>
    </citation>
    <scope>NUCLEOTIDE SEQUENCE</scope>
</reference>
<dbReference type="EMBL" id="DP000086">
    <property type="protein sequence ID" value="ABG66001.1"/>
    <property type="molecule type" value="Genomic_DNA"/>
</dbReference>
<accession>Q109W3</accession>
<evidence type="ECO:0000313" key="1">
    <source>
        <dbReference type="EMBL" id="ABG66001.1"/>
    </source>
</evidence>
<name>Q109W3_ORYSJ</name>
<sequence>MASQYFHGLRMYTLRGLTPAGKLFNLTGEFSSTSHAGGNKKTTKEQCTITSTFIPRSLDYEKTDAQGTRQNKCKVVLHSCIRIKAWYAPIDPYQAPHIQPCRIGTIRQKIALVTNYQG</sequence>
<organism evidence="1">
    <name type="scientific">Oryza sativa subsp. japonica</name>
    <name type="common">Rice</name>
    <dbReference type="NCBI Taxonomy" id="39947"/>
    <lineage>
        <taxon>Eukaryota</taxon>
        <taxon>Viridiplantae</taxon>
        <taxon>Streptophyta</taxon>
        <taxon>Embryophyta</taxon>
        <taxon>Tracheophyta</taxon>
        <taxon>Spermatophyta</taxon>
        <taxon>Magnoliopsida</taxon>
        <taxon>Liliopsida</taxon>
        <taxon>Poales</taxon>
        <taxon>Poaceae</taxon>
        <taxon>BOP clade</taxon>
        <taxon>Oryzoideae</taxon>
        <taxon>Oryzeae</taxon>
        <taxon>Oryzinae</taxon>
        <taxon>Oryza</taxon>
        <taxon>Oryza sativa</taxon>
    </lineage>
</organism>
<reference evidence="1" key="2">
    <citation type="submission" date="2003-05" db="EMBL/GenBank/DDBJ databases">
        <authorList>
            <person name="Buell C.R."/>
            <person name="Wing R.A."/>
            <person name="McCombie W.R."/>
            <person name="Messing J."/>
            <person name="Yuan Q."/>
            <person name="Ouyang S."/>
        </authorList>
    </citation>
    <scope>NUCLEOTIDE SEQUENCE</scope>
</reference>
<gene>
    <name evidence="1" type="ordered locus">LOC_Os10g15279</name>
</gene>
<reference evidence="1" key="1">
    <citation type="journal article" date="2003" name="Science">
        <title>In-depth view of structure, activity, and evolution of rice chromosome 10.</title>
        <authorList>
            <consortium name="Rice Chromosome 10 Sequencing Consortium"/>
        </authorList>
    </citation>
    <scope>NUCLEOTIDE SEQUENCE [LARGE SCALE GENOMIC DNA]</scope>
</reference>
<protein>
    <submittedName>
        <fullName evidence="1">Uncharacterized protein</fullName>
    </submittedName>
</protein>